<accession>A0A841ELG6</accession>
<dbReference type="GO" id="GO:0003677">
    <property type="term" value="F:DNA binding"/>
    <property type="evidence" value="ECO:0007669"/>
    <property type="project" value="UniProtKB-KW"/>
</dbReference>
<dbReference type="AlphaFoldDB" id="A0A841ELG6"/>
<dbReference type="InterPro" id="IPR050807">
    <property type="entry name" value="TransReg_Diox_bact_type"/>
</dbReference>
<dbReference type="CDD" id="cd00093">
    <property type="entry name" value="HTH_XRE"/>
    <property type="match status" value="1"/>
</dbReference>
<dbReference type="PROSITE" id="PS50943">
    <property type="entry name" value="HTH_CROC1"/>
    <property type="match status" value="1"/>
</dbReference>
<comment type="caution">
    <text evidence="3">The sequence shown here is derived from an EMBL/GenBank/DDBJ whole genome shotgun (WGS) entry which is preliminary data.</text>
</comment>
<feature type="domain" description="HTH cro/C1-type" evidence="2">
    <location>
        <begin position="10"/>
        <end position="64"/>
    </location>
</feature>
<keyword evidence="1" id="KW-0238">DNA-binding</keyword>
<proteinExistence type="predicted"/>
<dbReference type="PANTHER" id="PTHR46797">
    <property type="entry name" value="HTH-TYPE TRANSCRIPTIONAL REGULATOR"/>
    <property type="match status" value="1"/>
</dbReference>
<evidence type="ECO:0000313" key="4">
    <source>
        <dbReference type="Proteomes" id="UP000524404"/>
    </source>
</evidence>
<dbReference type="Proteomes" id="UP000524404">
    <property type="component" value="Unassembled WGS sequence"/>
</dbReference>
<dbReference type="InterPro" id="IPR010982">
    <property type="entry name" value="Lambda_DNA-bd_dom_sf"/>
</dbReference>
<dbReference type="PANTHER" id="PTHR46797:SF1">
    <property type="entry name" value="METHYLPHOSPHONATE SYNTHASE"/>
    <property type="match status" value="1"/>
</dbReference>
<dbReference type="SMART" id="SM00530">
    <property type="entry name" value="HTH_XRE"/>
    <property type="match status" value="1"/>
</dbReference>
<dbReference type="GO" id="GO:0003700">
    <property type="term" value="F:DNA-binding transcription factor activity"/>
    <property type="evidence" value="ECO:0007669"/>
    <property type="project" value="TreeGrafter"/>
</dbReference>
<dbReference type="InterPro" id="IPR001387">
    <property type="entry name" value="Cro/C1-type_HTH"/>
</dbReference>
<name>A0A841ELG6_9BACT</name>
<evidence type="ECO:0000259" key="2">
    <source>
        <dbReference type="PROSITE" id="PS50943"/>
    </source>
</evidence>
<gene>
    <name evidence="3" type="ORF">HNP25_003667</name>
</gene>
<sequence length="68" mass="7585">MNLEQLGSVIRERRNTLSLSQENLSEKSDVAIKTIHSIELGKANPSIKTLNKILDNLGLEVIVVSRKE</sequence>
<protein>
    <submittedName>
        <fullName evidence="3">Transcriptional regulator with XRE-family HTH domain</fullName>
    </submittedName>
</protein>
<dbReference type="Gene3D" id="1.10.260.40">
    <property type="entry name" value="lambda repressor-like DNA-binding domains"/>
    <property type="match status" value="1"/>
</dbReference>
<reference evidence="3 4" key="1">
    <citation type="submission" date="2020-08" db="EMBL/GenBank/DDBJ databases">
        <title>Functional genomics of gut bacteria from endangered species of beetles.</title>
        <authorList>
            <person name="Carlos-Shanley C."/>
        </authorList>
    </citation>
    <scope>NUCLEOTIDE SEQUENCE [LARGE SCALE GENOMIC DNA]</scope>
    <source>
        <strain evidence="3 4">S00070</strain>
    </source>
</reference>
<dbReference type="RefSeq" id="WP_184136412.1">
    <property type="nucleotide sequence ID" value="NZ_JACHKT010000033.1"/>
</dbReference>
<evidence type="ECO:0000256" key="1">
    <source>
        <dbReference type="ARBA" id="ARBA00023125"/>
    </source>
</evidence>
<dbReference type="SUPFAM" id="SSF47413">
    <property type="entry name" value="lambda repressor-like DNA-binding domains"/>
    <property type="match status" value="1"/>
</dbReference>
<dbReference type="Pfam" id="PF01381">
    <property type="entry name" value="HTH_3"/>
    <property type="match status" value="1"/>
</dbReference>
<dbReference type="EMBL" id="JACHKT010000033">
    <property type="protein sequence ID" value="MBB6004997.1"/>
    <property type="molecule type" value="Genomic_DNA"/>
</dbReference>
<organism evidence="3 4">
    <name type="scientific">Arcicella rosea</name>
    <dbReference type="NCBI Taxonomy" id="502909"/>
    <lineage>
        <taxon>Bacteria</taxon>
        <taxon>Pseudomonadati</taxon>
        <taxon>Bacteroidota</taxon>
        <taxon>Cytophagia</taxon>
        <taxon>Cytophagales</taxon>
        <taxon>Flectobacillaceae</taxon>
        <taxon>Arcicella</taxon>
    </lineage>
</organism>
<dbReference type="GO" id="GO:0005829">
    <property type="term" value="C:cytosol"/>
    <property type="evidence" value="ECO:0007669"/>
    <property type="project" value="TreeGrafter"/>
</dbReference>
<keyword evidence="4" id="KW-1185">Reference proteome</keyword>
<evidence type="ECO:0000313" key="3">
    <source>
        <dbReference type="EMBL" id="MBB6004997.1"/>
    </source>
</evidence>